<feature type="transmembrane region" description="Helical" evidence="1">
    <location>
        <begin position="259"/>
        <end position="277"/>
    </location>
</feature>
<dbReference type="Proteomes" id="UP000093186">
    <property type="component" value="Unassembled WGS sequence"/>
</dbReference>
<keyword evidence="5" id="KW-1185">Reference proteome</keyword>
<proteinExistence type="predicted"/>
<feature type="transmembrane region" description="Helical" evidence="1">
    <location>
        <begin position="344"/>
        <end position="364"/>
    </location>
</feature>
<dbReference type="RefSeq" id="WP_068705815.1">
    <property type="nucleotide sequence ID" value="NZ_MAKX01000024.1"/>
</dbReference>
<feature type="transmembrane region" description="Helical" evidence="1">
    <location>
        <begin position="370"/>
        <end position="388"/>
    </location>
</feature>
<sequence length="394" mass="45838">MMKKTIPFLITLFCYQIIFSQIVTTKKLSAASQISIITSGPGEVLYEKFGHTAIRVKDAALQLDLIYNYGIFDFDNPTFYADFTKGYMKYMLAKYPFYLALKSNQQDKRWVKEQVLNLTQQQKQQFFTILETNALPKNAGYLYDPFFDNCATKPRDIIKKVVGTNLIFNDDFVTKNLSLRQLMNKEIHPNTWGSLGINVALGNRLDQIATANEYLYLPDYVFKALKNSKILKEGKKVNLVSKTSILLDFEEKDSKRDSFSPFLILSLLSLFGLYITYKDYKNKTRTKLLDFTLFFTTGIIGLLIVYLWFYTNHSTAPNNFNFLWAFLPNIVVAFFLFKKNTPNWIAKYCLVLHLFLIIAIIIWITATQLFSITLIPLLILLSIRYWFLQKTLNR</sequence>
<name>A0A1B9XXN0_9FLAO</name>
<evidence type="ECO:0000313" key="5">
    <source>
        <dbReference type="Proteomes" id="UP000093186"/>
    </source>
</evidence>
<dbReference type="EMBL" id="MAKX01000024">
    <property type="protein sequence ID" value="OCK42305.1"/>
    <property type="molecule type" value="Genomic_DNA"/>
</dbReference>
<dbReference type="AlphaFoldDB" id="A0A1B9XXN0"/>
<evidence type="ECO:0000259" key="2">
    <source>
        <dbReference type="Pfam" id="PF13387"/>
    </source>
</evidence>
<dbReference type="Pfam" id="PF25221">
    <property type="entry name" value="5TMH_Lnb"/>
    <property type="match status" value="1"/>
</dbReference>
<feature type="transmembrane region" description="Helical" evidence="1">
    <location>
        <begin position="289"/>
        <end position="309"/>
    </location>
</feature>
<feature type="domain" description="Lnb-like transmembrane" evidence="3">
    <location>
        <begin position="255"/>
        <end position="387"/>
    </location>
</feature>
<keyword evidence="1" id="KW-0472">Membrane</keyword>
<accession>A0A1B9XXN0</accession>
<dbReference type="InterPro" id="IPR025178">
    <property type="entry name" value="Lnb_N"/>
</dbReference>
<gene>
    <name evidence="4" type="ORF">BA195_11830</name>
</gene>
<comment type="caution">
    <text evidence="4">The sequence shown here is derived from an EMBL/GenBank/DDBJ whole genome shotgun (WGS) entry which is preliminary data.</text>
</comment>
<evidence type="ECO:0000259" key="3">
    <source>
        <dbReference type="Pfam" id="PF25221"/>
    </source>
</evidence>
<dbReference type="Pfam" id="PF13387">
    <property type="entry name" value="Lnb_N"/>
    <property type="match status" value="1"/>
</dbReference>
<dbReference type="OrthoDB" id="319167at2"/>
<feature type="domain" description="Lnb N-terminal periplasmic" evidence="2">
    <location>
        <begin position="32"/>
        <end position="163"/>
    </location>
</feature>
<dbReference type="STRING" id="447689.BA195_11830"/>
<organism evidence="4 5">
    <name type="scientific">Tenacibaculum soleae</name>
    <dbReference type="NCBI Taxonomy" id="447689"/>
    <lineage>
        <taxon>Bacteria</taxon>
        <taxon>Pseudomonadati</taxon>
        <taxon>Bacteroidota</taxon>
        <taxon>Flavobacteriia</taxon>
        <taxon>Flavobacteriales</taxon>
        <taxon>Flavobacteriaceae</taxon>
        <taxon>Tenacibaculum</taxon>
    </lineage>
</organism>
<dbReference type="InterPro" id="IPR057436">
    <property type="entry name" value="5TMH_Lnb"/>
</dbReference>
<reference evidence="4 5" key="1">
    <citation type="submission" date="2016-06" db="EMBL/GenBank/DDBJ databases">
        <title>Draft Genome Sequence of Tenacibaculum soleae UCD-KL19.</title>
        <authorList>
            <person name="Eisen J.A."/>
            <person name="Coil D.A."/>
            <person name="Lujan K.M."/>
        </authorList>
    </citation>
    <scope>NUCLEOTIDE SEQUENCE [LARGE SCALE GENOMIC DNA]</scope>
    <source>
        <strain evidence="4 5">UCD-KL19</strain>
    </source>
</reference>
<evidence type="ECO:0000256" key="1">
    <source>
        <dbReference type="SAM" id="Phobius"/>
    </source>
</evidence>
<evidence type="ECO:0000313" key="4">
    <source>
        <dbReference type="EMBL" id="OCK42305.1"/>
    </source>
</evidence>
<feature type="transmembrane region" description="Helical" evidence="1">
    <location>
        <begin position="321"/>
        <end position="337"/>
    </location>
</feature>
<keyword evidence="1" id="KW-1133">Transmembrane helix</keyword>
<protein>
    <submittedName>
        <fullName evidence="4">Uncharacterized protein</fullName>
    </submittedName>
</protein>
<keyword evidence="1" id="KW-0812">Transmembrane</keyword>